<reference evidence="7 8" key="2">
    <citation type="journal article" date="2008" name="Nature">
        <title>The Phaeodactylum genome reveals the evolutionary history of diatom genomes.</title>
        <authorList>
            <person name="Bowler C."/>
            <person name="Allen A.E."/>
            <person name="Badger J.H."/>
            <person name="Grimwood J."/>
            <person name="Jabbari K."/>
            <person name="Kuo A."/>
            <person name="Maheswari U."/>
            <person name="Martens C."/>
            <person name="Maumus F."/>
            <person name="Otillar R.P."/>
            <person name="Rayko E."/>
            <person name="Salamov A."/>
            <person name="Vandepoele K."/>
            <person name="Beszteri B."/>
            <person name="Gruber A."/>
            <person name="Heijde M."/>
            <person name="Katinka M."/>
            <person name="Mock T."/>
            <person name="Valentin K."/>
            <person name="Verret F."/>
            <person name="Berges J.A."/>
            <person name="Brownlee C."/>
            <person name="Cadoret J.P."/>
            <person name="Chiovitti A."/>
            <person name="Choi C.J."/>
            <person name="Coesel S."/>
            <person name="De Martino A."/>
            <person name="Detter J.C."/>
            <person name="Durkin C."/>
            <person name="Falciatore A."/>
            <person name="Fournet J."/>
            <person name="Haruta M."/>
            <person name="Huysman M.J."/>
            <person name="Jenkins B.D."/>
            <person name="Jiroutova K."/>
            <person name="Jorgensen R.E."/>
            <person name="Joubert Y."/>
            <person name="Kaplan A."/>
            <person name="Kroger N."/>
            <person name="Kroth P.G."/>
            <person name="La Roche J."/>
            <person name="Lindquist E."/>
            <person name="Lommer M."/>
            <person name="Martin-Jezequel V."/>
            <person name="Lopez P.J."/>
            <person name="Lucas S."/>
            <person name="Mangogna M."/>
            <person name="McGinnis K."/>
            <person name="Medlin L.K."/>
            <person name="Montsant A."/>
            <person name="Oudot-Le Secq M.P."/>
            <person name="Napoli C."/>
            <person name="Obornik M."/>
            <person name="Parker M.S."/>
            <person name="Petit J.L."/>
            <person name="Porcel B.M."/>
            <person name="Poulsen N."/>
            <person name="Robison M."/>
            <person name="Rychlewski L."/>
            <person name="Rynearson T.A."/>
            <person name="Schmutz J."/>
            <person name="Shapiro H."/>
            <person name="Siaut M."/>
            <person name="Stanley M."/>
            <person name="Sussman M.R."/>
            <person name="Taylor A.R."/>
            <person name="Vardi A."/>
            <person name="von Dassow P."/>
            <person name="Vyverman W."/>
            <person name="Willis A."/>
            <person name="Wyrwicz L.S."/>
            <person name="Rokhsar D.S."/>
            <person name="Weissenbach J."/>
            <person name="Armbrust E.V."/>
            <person name="Green B.R."/>
            <person name="Van de Peer Y."/>
            <person name="Grigoriev I.V."/>
        </authorList>
    </citation>
    <scope>NUCLEOTIDE SEQUENCE [LARGE SCALE GENOMIC DNA]</scope>
    <source>
        <strain evidence="7 8">CCMP1335</strain>
    </source>
</reference>
<dbReference type="Proteomes" id="UP000001449">
    <property type="component" value="Unassembled WGS sequence"/>
</dbReference>
<dbReference type="RefSeq" id="XP_002296953.1">
    <property type="nucleotide sequence ID" value="XM_002296917.1"/>
</dbReference>
<organism evidence="7 8">
    <name type="scientific">Thalassiosira pseudonana</name>
    <name type="common">Marine diatom</name>
    <name type="synonym">Cyclotella nana</name>
    <dbReference type="NCBI Taxonomy" id="35128"/>
    <lineage>
        <taxon>Eukaryota</taxon>
        <taxon>Sar</taxon>
        <taxon>Stramenopiles</taxon>
        <taxon>Ochrophyta</taxon>
        <taxon>Bacillariophyta</taxon>
        <taxon>Coscinodiscophyceae</taxon>
        <taxon>Thalassiosirophycidae</taxon>
        <taxon>Thalassiosirales</taxon>
        <taxon>Thalassiosiraceae</taxon>
        <taxon>Thalassiosira</taxon>
    </lineage>
</organism>
<evidence type="ECO:0000313" key="7">
    <source>
        <dbReference type="EMBL" id="EED86681.1"/>
    </source>
</evidence>
<feature type="domain" description="RanBP2-type" evidence="6">
    <location>
        <begin position="402"/>
        <end position="435"/>
    </location>
</feature>
<dbReference type="InterPro" id="IPR001876">
    <property type="entry name" value="Znf_RanBP2"/>
</dbReference>
<keyword evidence="8" id="KW-1185">Reference proteome</keyword>
<evidence type="ECO:0000256" key="1">
    <source>
        <dbReference type="ARBA" id="ARBA00022723"/>
    </source>
</evidence>
<feature type="compositionally biased region" description="Polar residues" evidence="5">
    <location>
        <begin position="92"/>
        <end position="105"/>
    </location>
</feature>
<evidence type="ECO:0000259" key="6">
    <source>
        <dbReference type="PROSITE" id="PS50199"/>
    </source>
</evidence>
<dbReference type="PROSITE" id="PS50199">
    <property type="entry name" value="ZF_RANBP2_2"/>
    <property type="match status" value="1"/>
</dbReference>
<feature type="compositionally biased region" description="Basic and acidic residues" evidence="5">
    <location>
        <begin position="9"/>
        <end position="22"/>
    </location>
</feature>
<protein>
    <recommendedName>
        <fullName evidence="6">RanBP2-type domain-containing protein</fullName>
    </recommendedName>
</protein>
<evidence type="ECO:0000313" key="8">
    <source>
        <dbReference type="Proteomes" id="UP000001449"/>
    </source>
</evidence>
<evidence type="ECO:0000256" key="3">
    <source>
        <dbReference type="ARBA" id="ARBA00022833"/>
    </source>
</evidence>
<dbReference type="AlphaFoldDB" id="B8LDB0"/>
<gene>
    <name evidence="7" type="ORF">THAPSDRAFT_11186</name>
</gene>
<evidence type="ECO:0000256" key="4">
    <source>
        <dbReference type="PROSITE-ProRule" id="PRU00322"/>
    </source>
</evidence>
<sequence>MSEYCTAMDLDRAATAKADKPTSRRGRAARGTSISIGAKFIKTSGATEDSKAARNEAQKGAKASSAKKRKHKGDTTDRDDASPKRISKKTTSKSNVTPSPKTKTGQGEKLLPATSSWTEYDSLLRGDPFCVPPEYGKSGIQFDRLWNGLLTDGIHYFRLEVEVLLRDPLFTHPFGVIKLSQYDRRWRQYAFELSKYPSDRLQAVGEEHQKDMKLHDDLLKHLMEEINEKRHGGKRYYLRALNCIFFDSFNRCGVPLPPLPEWNVEVDTKDTVERKTIYKKQLSAWIQYRARVFALFPIAMKHSSAHEGDKTMGTIQPLTHRGEMQPRKAGCFNEESIVSYHYKTAVKEENEKKTDEQQKAPGDDLLDRPACPCTECLKMFDIMYPKTNEEEDDDDGEKTDEEKGDNTADWKCRACQVLNQSSRVTCRECHIYHSDGEDD</sequence>
<dbReference type="EMBL" id="DS999419">
    <property type="protein sequence ID" value="EED86681.1"/>
    <property type="molecule type" value="Genomic_DNA"/>
</dbReference>
<dbReference type="PROSITE" id="PS01358">
    <property type="entry name" value="ZF_RANBP2_1"/>
    <property type="match status" value="1"/>
</dbReference>
<dbReference type="HOGENOM" id="CLU_624877_0_0_1"/>
<proteinExistence type="predicted"/>
<evidence type="ECO:0000256" key="5">
    <source>
        <dbReference type="SAM" id="MobiDB-lite"/>
    </source>
</evidence>
<feature type="region of interest" description="Disordered" evidence="5">
    <location>
        <begin position="387"/>
        <end position="406"/>
    </location>
</feature>
<reference evidence="7 8" key="1">
    <citation type="journal article" date="2004" name="Science">
        <title>The genome of the diatom Thalassiosira pseudonana: ecology, evolution, and metabolism.</title>
        <authorList>
            <person name="Armbrust E.V."/>
            <person name="Berges J.A."/>
            <person name="Bowler C."/>
            <person name="Green B.R."/>
            <person name="Martinez D."/>
            <person name="Putnam N.H."/>
            <person name="Zhou S."/>
            <person name="Allen A.E."/>
            <person name="Apt K.E."/>
            <person name="Bechner M."/>
            <person name="Brzezinski M.A."/>
            <person name="Chaal B.K."/>
            <person name="Chiovitti A."/>
            <person name="Davis A.K."/>
            <person name="Demarest M.S."/>
            <person name="Detter J.C."/>
            <person name="Glavina T."/>
            <person name="Goodstein D."/>
            <person name="Hadi M.Z."/>
            <person name="Hellsten U."/>
            <person name="Hildebrand M."/>
            <person name="Jenkins B.D."/>
            <person name="Jurka J."/>
            <person name="Kapitonov V.V."/>
            <person name="Kroger N."/>
            <person name="Lau W.W."/>
            <person name="Lane T.W."/>
            <person name="Larimer F.W."/>
            <person name="Lippmeier J.C."/>
            <person name="Lucas S."/>
            <person name="Medina M."/>
            <person name="Montsant A."/>
            <person name="Obornik M."/>
            <person name="Parker M.S."/>
            <person name="Palenik B."/>
            <person name="Pazour G.J."/>
            <person name="Richardson P.M."/>
            <person name="Rynearson T.A."/>
            <person name="Saito M.A."/>
            <person name="Schwartz D.C."/>
            <person name="Thamatrakoln K."/>
            <person name="Valentin K."/>
            <person name="Vardi A."/>
            <person name="Wilkerson F.P."/>
            <person name="Rokhsar D.S."/>
        </authorList>
    </citation>
    <scope>NUCLEOTIDE SEQUENCE [LARGE SCALE GENOMIC DNA]</scope>
    <source>
        <strain evidence="7 8">CCMP1335</strain>
    </source>
</reference>
<keyword evidence="1" id="KW-0479">Metal-binding</keyword>
<feature type="compositionally biased region" description="Basic and acidic residues" evidence="5">
    <location>
        <begin position="48"/>
        <end position="59"/>
    </location>
</feature>
<feature type="compositionally biased region" description="Acidic residues" evidence="5">
    <location>
        <begin position="389"/>
        <end position="399"/>
    </location>
</feature>
<dbReference type="GO" id="GO:0008270">
    <property type="term" value="F:zinc ion binding"/>
    <property type="evidence" value="ECO:0007669"/>
    <property type="project" value="UniProtKB-KW"/>
</dbReference>
<feature type="region of interest" description="Disordered" evidence="5">
    <location>
        <begin position="1"/>
        <end position="111"/>
    </location>
</feature>
<dbReference type="PaxDb" id="35128-Thaps11186"/>
<feature type="compositionally biased region" description="Basic and acidic residues" evidence="5">
    <location>
        <begin position="73"/>
        <end position="83"/>
    </location>
</feature>
<dbReference type="KEGG" id="tps:THAPSDRAFT_11186"/>
<dbReference type="GeneID" id="7449927"/>
<evidence type="ECO:0000256" key="2">
    <source>
        <dbReference type="ARBA" id="ARBA00022771"/>
    </source>
</evidence>
<keyword evidence="2 4" id="KW-0863">Zinc-finger</keyword>
<accession>B8LDB0</accession>
<dbReference type="InParanoid" id="B8LDB0"/>
<keyword evidence="3" id="KW-0862">Zinc</keyword>
<name>B8LDB0_THAPS</name>